<dbReference type="EMBL" id="GL871390">
    <property type="protein sequence ID" value="EGC29804.1"/>
    <property type="molecule type" value="Genomic_DNA"/>
</dbReference>
<dbReference type="GeneID" id="10504984"/>
<accession>F1A1X8</accession>
<proteinExistence type="predicted"/>
<organism evidence="1 2">
    <name type="scientific">Dictyostelium purpureum</name>
    <name type="common">Slime mold</name>
    <dbReference type="NCBI Taxonomy" id="5786"/>
    <lineage>
        <taxon>Eukaryota</taxon>
        <taxon>Amoebozoa</taxon>
        <taxon>Evosea</taxon>
        <taxon>Eumycetozoa</taxon>
        <taxon>Dictyostelia</taxon>
        <taxon>Dictyosteliales</taxon>
        <taxon>Dictyosteliaceae</taxon>
        <taxon>Dictyostelium</taxon>
    </lineage>
</organism>
<keyword evidence="2" id="KW-1185">Reference proteome</keyword>
<sequence>MFLFQILHLKAHSINHQHHLGISIPIILEKGLIQDSHLKAHNSPPLPPPQSFNGTTIIVFTE</sequence>
<dbReference type="InParanoid" id="F1A1X8"/>
<dbReference type="AlphaFoldDB" id="F1A1X8"/>
<evidence type="ECO:0000313" key="2">
    <source>
        <dbReference type="Proteomes" id="UP000001064"/>
    </source>
</evidence>
<reference evidence="2" key="1">
    <citation type="journal article" date="2011" name="Genome Biol.">
        <title>Comparative genomics of the social amoebae Dictyostelium discoideum and Dictyostelium purpureum.</title>
        <authorList>
            <consortium name="US DOE Joint Genome Institute (JGI-PGF)"/>
            <person name="Sucgang R."/>
            <person name="Kuo A."/>
            <person name="Tian X."/>
            <person name="Salerno W."/>
            <person name="Parikh A."/>
            <person name="Feasley C.L."/>
            <person name="Dalin E."/>
            <person name="Tu H."/>
            <person name="Huang E."/>
            <person name="Barry K."/>
            <person name="Lindquist E."/>
            <person name="Shapiro H."/>
            <person name="Bruce D."/>
            <person name="Schmutz J."/>
            <person name="Salamov A."/>
            <person name="Fey P."/>
            <person name="Gaudet P."/>
            <person name="Anjard C."/>
            <person name="Babu M.M."/>
            <person name="Basu S."/>
            <person name="Bushmanova Y."/>
            <person name="van der Wel H."/>
            <person name="Katoh-Kurasawa M."/>
            <person name="Dinh C."/>
            <person name="Coutinho P.M."/>
            <person name="Saito T."/>
            <person name="Elias M."/>
            <person name="Schaap P."/>
            <person name="Kay R.R."/>
            <person name="Henrissat B."/>
            <person name="Eichinger L."/>
            <person name="Rivero F."/>
            <person name="Putnam N.H."/>
            <person name="West C.M."/>
            <person name="Loomis W.F."/>
            <person name="Chisholm R.L."/>
            <person name="Shaulsky G."/>
            <person name="Strassmann J.E."/>
            <person name="Queller D.C."/>
            <person name="Kuspa A."/>
            <person name="Grigoriev I.V."/>
        </authorList>
    </citation>
    <scope>NUCLEOTIDE SEQUENCE [LARGE SCALE GENOMIC DNA]</scope>
    <source>
        <strain evidence="2">QSDP1</strain>
    </source>
</reference>
<dbReference type="RefSeq" id="XP_003293669.1">
    <property type="nucleotide sequence ID" value="XM_003293621.1"/>
</dbReference>
<dbReference type="KEGG" id="dpp:DICPUDRAFT_158574"/>
<evidence type="ECO:0000313" key="1">
    <source>
        <dbReference type="EMBL" id="EGC29804.1"/>
    </source>
</evidence>
<dbReference type="VEuPathDB" id="AmoebaDB:DICPUDRAFT_158574"/>
<protein>
    <submittedName>
        <fullName evidence="1">Uncharacterized protein</fullName>
    </submittedName>
</protein>
<gene>
    <name evidence="1" type="ORF">DICPUDRAFT_158574</name>
</gene>
<dbReference type="Proteomes" id="UP000001064">
    <property type="component" value="Unassembled WGS sequence"/>
</dbReference>
<name>F1A1X8_DICPU</name>